<evidence type="ECO:0000256" key="1">
    <source>
        <dbReference type="ARBA" id="ARBA00009437"/>
    </source>
</evidence>
<dbReference type="InterPro" id="IPR005119">
    <property type="entry name" value="LysR_subst-bd"/>
</dbReference>
<protein>
    <submittedName>
        <fullName evidence="6">Transcriptional regulator</fullName>
    </submittedName>
</protein>
<keyword evidence="3" id="KW-0238">DNA-binding</keyword>
<dbReference type="Pfam" id="PF03466">
    <property type="entry name" value="LysR_substrate"/>
    <property type="match status" value="1"/>
</dbReference>
<keyword evidence="2" id="KW-0805">Transcription regulation</keyword>
<evidence type="ECO:0000256" key="4">
    <source>
        <dbReference type="ARBA" id="ARBA00023163"/>
    </source>
</evidence>
<dbReference type="SUPFAM" id="SSF53850">
    <property type="entry name" value="Periplasmic binding protein-like II"/>
    <property type="match status" value="1"/>
</dbReference>
<comment type="caution">
    <text evidence="6">The sequence shown here is derived from an EMBL/GenBank/DDBJ whole genome shotgun (WGS) entry which is preliminary data.</text>
</comment>
<evidence type="ECO:0000313" key="6">
    <source>
        <dbReference type="EMBL" id="RNB55216.1"/>
    </source>
</evidence>
<dbReference type="AlphaFoldDB" id="A0A3M8AVJ8"/>
<dbReference type="PANTHER" id="PTHR30346:SF28">
    <property type="entry name" value="HTH-TYPE TRANSCRIPTIONAL REGULATOR CYNR"/>
    <property type="match status" value="1"/>
</dbReference>
<keyword evidence="4" id="KW-0804">Transcription</keyword>
<evidence type="ECO:0000313" key="7">
    <source>
        <dbReference type="Proteomes" id="UP000276178"/>
    </source>
</evidence>
<organism evidence="6 7">
    <name type="scientific">Brevibacillus agri</name>
    <dbReference type="NCBI Taxonomy" id="51101"/>
    <lineage>
        <taxon>Bacteria</taxon>
        <taxon>Bacillati</taxon>
        <taxon>Bacillota</taxon>
        <taxon>Bacilli</taxon>
        <taxon>Bacillales</taxon>
        <taxon>Paenibacillaceae</taxon>
        <taxon>Brevibacillus</taxon>
    </lineage>
</organism>
<sequence length="118" mass="13417">MTAEYFLLPSGYMLKSALEPAYVYEGDEPARLVALVEAGIGIAFIPCTGRSLHEQVHYLRVEGCNLAREIALLWHKSRYISRAAREFREIVEEYFADVTSNALLSFCKPDAFRLERGK</sequence>
<evidence type="ECO:0000259" key="5">
    <source>
        <dbReference type="Pfam" id="PF03466"/>
    </source>
</evidence>
<evidence type="ECO:0000256" key="3">
    <source>
        <dbReference type="ARBA" id="ARBA00023125"/>
    </source>
</evidence>
<name>A0A3M8AVJ8_9BACL</name>
<dbReference type="EMBL" id="RHHN01000036">
    <property type="protein sequence ID" value="RNB55216.1"/>
    <property type="molecule type" value="Genomic_DNA"/>
</dbReference>
<reference evidence="6 7" key="1">
    <citation type="submission" date="2018-10" db="EMBL/GenBank/DDBJ databases">
        <title>Phylogenomics of Brevibacillus.</title>
        <authorList>
            <person name="Dunlap C."/>
        </authorList>
    </citation>
    <scope>NUCLEOTIDE SEQUENCE [LARGE SCALE GENOMIC DNA]</scope>
    <source>
        <strain evidence="6 7">NRRL NRS 1219</strain>
    </source>
</reference>
<dbReference type="PANTHER" id="PTHR30346">
    <property type="entry name" value="TRANSCRIPTIONAL DUAL REGULATOR HCAR-RELATED"/>
    <property type="match status" value="1"/>
</dbReference>
<dbReference type="GO" id="GO:0003700">
    <property type="term" value="F:DNA-binding transcription factor activity"/>
    <property type="evidence" value="ECO:0007669"/>
    <property type="project" value="TreeGrafter"/>
</dbReference>
<dbReference type="CDD" id="cd05466">
    <property type="entry name" value="PBP2_LTTR_substrate"/>
    <property type="match status" value="1"/>
</dbReference>
<dbReference type="GO" id="GO:0003677">
    <property type="term" value="F:DNA binding"/>
    <property type="evidence" value="ECO:0007669"/>
    <property type="project" value="UniProtKB-KW"/>
</dbReference>
<gene>
    <name evidence="6" type="ORF">EB820_12415</name>
</gene>
<dbReference type="GO" id="GO:0032993">
    <property type="term" value="C:protein-DNA complex"/>
    <property type="evidence" value="ECO:0007669"/>
    <property type="project" value="TreeGrafter"/>
</dbReference>
<comment type="similarity">
    <text evidence="1">Belongs to the LysR transcriptional regulatory family.</text>
</comment>
<feature type="domain" description="LysR substrate-binding" evidence="5">
    <location>
        <begin position="16"/>
        <end position="95"/>
    </location>
</feature>
<proteinExistence type="inferred from homology"/>
<dbReference type="OrthoDB" id="9803735at2"/>
<dbReference type="Proteomes" id="UP000276178">
    <property type="component" value="Unassembled WGS sequence"/>
</dbReference>
<evidence type="ECO:0000256" key="2">
    <source>
        <dbReference type="ARBA" id="ARBA00023015"/>
    </source>
</evidence>
<accession>A0A3M8AVJ8</accession>
<dbReference type="Gene3D" id="3.40.190.290">
    <property type="match status" value="1"/>
</dbReference>